<accession>A0AAW3AGX0</accession>
<proteinExistence type="predicted"/>
<feature type="region of interest" description="Disordered" evidence="1">
    <location>
        <begin position="1"/>
        <end position="50"/>
    </location>
</feature>
<protein>
    <submittedName>
        <fullName evidence="2">Uncharacterized protein</fullName>
    </submittedName>
</protein>
<name>A0AAW3AGX0_9TRYP</name>
<feature type="region of interest" description="Disordered" evidence="1">
    <location>
        <begin position="62"/>
        <end position="82"/>
    </location>
</feature>
<evidence type="ECO:0000313" key="2">
    <source>
        <dbReference type="EMBL" id="KAL0504172.1"/>
    </source>
</evidence>
<dbReference type="EMBL" id="JBAMZK010000025">
    <property type="protein sequence ID" value="KAL0504172.1"/>
    <property type="molecule type" value="Genomic_DNA"/>
</dbReference>
<dbReference type="AlphaFoldDB" id="A0AAW3AGX0"/>
<feature type="compositionally biased region" description="Low complexity" evidence="1">
    <location>
        <begin position="26"/>
        <end position="38"/>
    </location>
</feature>
<comment type="caution">
    <text evidence="2">The sequence shown here is derived from an EMBL/GenBank/DDBJ whole genome shotgun (WGS) entry which is preliminary data.</text>
</comment>
<evidence type="ECO:0000313" key="3">
    <source>
        <dbReference type="Proteomes" id="UP001500131"/>
    </source>
</evidence>
<organism evidence="2 3">
    <name type="scientific">Leishmania lindenbergi</name>
    <dbReference type="NCBI Taxonomy" id="651832"/>
    <lineage>
        <taxon>Eukaryota</taxon>
        <taxon>Discoba</taxon>
        <taxon>Euglenozoa</taxon>
        <taxon>Kinetoplastea</taxon>
        <taxon>Metakinetoplastina</taxon>
        <taxon>Trypanosomatida</taxon>
        <taxon>Trypanosomatidae</taxon>
        <taxon>Leishmaniinae</taxon>
        <taxon>Leishmania</taxon>
    </lineage>
</organism>
<reference evidence="2 3" key="1">
    <citation type="submission" date="2024-02" db="EMBL/GenBank/DDBJ databases">
        <title>FIRST GENOME SEQUENCES OF Leishmania (Viannia) shawi, Leishmania (Viannia) lindenbergi AND Leishmania (Viannia) utingensis.</title>
        <authorList>
            <person name="Resadore F."/>
            <person name="Custodio M.G.F."/>
            <person name="Boite M.C."/>
            <person name="Cupolillo E."/>
            <person name="Ferreira G.E.M."/>
        </authorList>
    </citation>
    <scope>NUCLEOTIDE SEQUENCE [LARGE SCALE GENOMIC DNA]</scope>
    <source>
        <strain evidence="2 3">MHOM/BR/1966/M15733</strain>
    </source>
</reference>
<evidence type="ECO:0000256" key="1">
    <source>
        <dbReference type="SAM" id="MobiDB-lite"/>
    </source>
</evidence>
<keyword evidence="3" id="KW-1185">Reference proteome</keyword>
<sequence length="112" mass="11980">MEHHEHAGRFASAPLAEPADGKVRLAKQQRAAAPALPALHREPTVEGRGVGGRCARVALARALSQAAPTPRRPRPGRRHQQRHVALARAAWWVLDPVATSSGLELAQGWGTA</sequence>
<dbReference type="Proteomes" id="UP001500131">
    <property type="component" value="Unassembled WGS sequence"/>
</dbReference>
<feature type="compositionally biased region" description="Basic residues" evidence="1">
    <location>
        <begin position="71"/>
        <end position="82"/>
    </location>
</feature>
<gene>
    <name evidence="2" type="ORF">Q4I31_004053</name>
</gene>